<dbReference type="Gene3D" id="3.20.20.100">
    <property type="entry name" value="NADP-dependent oxidoreductase domain"/>
    <property type="match status" value="1"/>
</dbReference>
<dbReference type="PANTHER" id="PTHR43827">
    <property type="entry name" value="2,5-DIKETO-D-GLUCONIC ACID REDUCTASE"/>
    <property type="match status" value="1"/>
</dbReference>
<comment type="caution">
    <text evidence="2">The sequence shown here is derived from an EMBL/GenBank/DDBJ whole genome shotgun (WGS) entry which is preliminary data.</text>
</comment>
<dbReference type="AlphaFoldDB" id="A0AAD9CTW6"/>
<dbReference type="InterPro" id="IPR036812">
    <property type="entry name" value="NAD(P)_OxRdtase_dom_sf"/>
</dbReference>
<reference evidence="2" key="1">
    <citation type="submission" date="2023-02" db="EMBL/GenBank/DDBJ databases">
        <title>Identification and recombinant expression of a fungal hydrolase from Papiliotrema laurentii that hydrolyzes apple cutin and clears colloidal polyester polyurethane.</title>
        <authorList>
            <consortium name="DOE Joint Genome Institute"/>
            <person name="Roman V.A."/>
            <person name="Bojanowski C."/>
            <person name="Crable B.R."/>
            <person name="Wagner D.N."/>
            <person name="Hung C.S."/>
            <person name="Nadeau L.J."/>
            <person name="Schratz L."/>
            <person name="Haridas S."/>
            <person name="Pangilinan J."/>
            <person name="Lipzen A."/>
            <person name="Na H."/>
            <person name="Yan M."/>
            <person name="Ng V."/>
            <person name="Grigoriev I.V."/>
            <person name="Spatafora J.W."/>
            <person name="Barlow D."/>
            <person name="Biffinger J."/>
            <person name="Kelley-Loughnane N."/>
            <person name="Varaljay V.A."/>
            <person name="Crookes-Goodson W.J."/>
        </authorList>
    </citation>
    <scope>NUCLEOTIDE SEQUENCE</scope>
    <source>
        <strain evidence="2">5307AH</strain>
    </source>
</reference>
<proteinExistence type="predicted"/>
<dbReference type="Proteomes" id="UP001182556">
    <property type="component" value="Unassembled WGS sequence"/>
</dbReference>
<dbReference type="CDD" id="cd19071">
    <property type="entry name" value="AKR_AKR1-5-like"/>
    <property type="match status" value="1"/>
</dbReference>
<evidence type="ECO:0000259" key="1">
    <source>
        <dbReference type="Pfam" id="PF00248"/>
    </source>
</evidence>
<organism evidence="2 3">
    <name type="scientific">Papiliotrema laurentii</name>
    <name type="common">Cryptococcus laurentii</name>
    <dbReference type="NCBI Taxonomy" id="5418"/>
    <lineage>
        <taxon>Eukaryota</taxon>
        <taxon>Fungi</taxon>
        <taxon>Dikarya</taxon>
        <taxon>Basidiomycota</taxon>
        <taxon>Agaricomycotina</taxon>
        <taxon>Tremellomycetes</taxon>
        <taxon>Tremellales</taxon>
        <taxon>Rhynchogastremaceae</taxon>
        <taxon>Papiliotrema</taxon>
    </lineage>
</organism>
<evidence type="ECO:0000313" key="2">
    <source>
        <dbReference type="EMBL" id="KAK1922052.1"/>
    </source>
</evidence>
<dbReference type="InterPro" id="IPR020471">
    <property type="entry name" value="AKR"/>
</dbReference>
<keyword evidence="3" id="KW-1185">Reference proteome</keyword>
<protein>
    <submittedName>
        <fullName evidence="2">NADP-dependent oxidoreductase domain-containing protein</fullName>
    </submittedName>
</protein>
<dbReference type="PRINTS" id="PR00069">
    <property type="entry name" value="ALDKETRDTASE"/>
</dbReference>
<dbReference type="SUPFAM" id="SSF51430">
    <property type="entry name" value="NAD(P)-linked oxidoreductase"/>
    <property type="match status" value="1"/>
</dbReference>
<dbReference type="Pfam" id="PF00248">
    <property type="entry name" value="Aldo_ket_red"/>
    <property type="match status" value="1"/>
</dbReference>
<gene>
    <name evidence="2" type="ORF">DB88DRAFT_496972</name>
</gene>
<feature type="domain" description="NADP-dependent oxidoreductase" evidence="1">
    <location>
        <begin position="14"/>
        <end position="204"/>
    </location>
</feature>
<name>A0AAD9CTW6_PAPLA</name>
<dbReference type="GO" id="GO:0016491">
    <property type="term" value="F:oxidoreductase activity"/>
    <property type="evidence" value="ECO:0007669"/>
    <property type="project" value="InterPro"/>
</dbReference>
<dbReference type="InterPro" id="IPR023210">
    <property type="entry name" value="NADP_OxRdtase_dom"/>
</dbReference>
<evidence type="ECO:0000313" key="3">
    <source>
        <dbReference type="Proteomes" id="UP001182556"/>
    </source>
</evidence>
<sequence>MPRAMPRIMYGTAWKKERTTDLVVQAIRAGFRGVDTACQPKHYREDLVGAALKRVFSEGLVKREDLFIQTKFTSIDGQDTSQPLPYDPSLPVSQQVEQSISKSLSNLGVEYIDSVVLHSPLRTQQATLEAYQTLEGFVDAGKIITLGISNIYDPKLLEWLLGKVRVKVGVVQNRWYEGNGFDWKVYELCQKHSIRYQSFWTLTGNPTLLDEPTLLSLAERAGFTPEQAIYRLCQIWNITPLCGSTTLSHVQEALAVERDTTFNPADPQVKELWSLMHR</sequence>
<accession>A0AAD9CTW6</accession>
<dbReference type="PANTHER" id="PTHR43827:SF8">
    <property type="entry name" value="ALDO_KETO REDUCTASE FAMILY PROTEIN"/>
    <property type="match status" value="1"/>
</dbReference>
<dbReference type="EMBL" id="JAODAN010000009">
    <property type="protein sequence ID" value="KAK1922052.1"/>
    <property type="molecule type" value="Genomic_DNA"/>
</dbReference>